<comment type="caution">
    <text evidence="1">The sequence shown here is derived from an EMBL/GenBank/DDBJ whole genome shotgun (WGS) entry which is preliminary data.</text>
</comment>
<reference evidence="1 2" key="1">
    <citation type="journal article" date="2016" name="Nat. Commun.">
        <title>Thousands of microbial genomes shed light on interconnected biogeochemical processes in an aquifer system.</title>
        <authorList>
            <person name="Anantharaman K."/>
            <person name="Brown C.T."/>
            <person name="Hug L.A."/>
            <person name="Sharon I."/>
            <person name="Castelle C.J."/>
            <person name="Probst A.J."/>
            <person name="Thomas B.C."/>
            <person name="Singh A."/>
            <person name="Wilkins M.J."/>
            <person name="Karaoz U."/>
            <person name="Brodie E.L."/>
            <person name="Williams K.H."/>
            <person name="Hubbard S.S."/>
            <person name="Banfield J.F."/>
        </authorList>
    </citation>
    <scope>NUCLEOTIDE SEQUENCE [LARGE SCALE GENOMIC DNA]</scope>
</reference>
<organism evidence="1 2">
    <name type="scientific">Candidatus Zambryskibacteria bacterium RIFCSPLOWO2_01_FULL_45_21</name>
    <dbReference type="NCBI Taxonomy" id="1802761"/>
    <lineage>
        <taxon>Bacteria</taxon>
        <taxon>Candidatus Zambryskiibacteriota</taxon>
    </lineage>
</organism>
<proteinExistence type="predicted"/>
<gene>
    <name evidence="1" type="ORF">A3B14_02445</name>
</gene>
<accession>A0A1G2U0X1</accession>
<evidence type="ECO:0000313" key="2">
    <source>
        <dbReference type="Proteomes" id="UP000176800"/>
    </source>
</evidence>
<protein>
    <submittedName>
        <fullName evidence="1">Uncharacterized protein</fullName>
    </submittedName>
</protein>
<dbReference type="Proteomes" id="UP000176800">
    <property type="component" value="Unassembled WGS sequence"/>
</dbReference>
<dbReference type="AlphaFoldDB" id="A0A1G2U0X1"/>
<sequence>MQKPKYNPGLWVLFKMESGGAFGKIIGGNFTSEAGWTYFVKNASNPGTNISVAEVDISATSDDGDWTETK</sequence>
<evidence type="ECO:0000313" key="1">
    <source>
        <dbReference type="EMBL" id="OHB03168.1"/>
    </source>
</evidence>
<dbReference type="EMBL" id="MHWE01000022">
    <property type="protein sequence ID" value="OHB03168.1"/>
    <property type="molecule type" value="Genomic_DNA"/>
</dbReference>
<name>A0A1G2U0X1_9BACT</name>